<evidence type="ECO:0000256" key="1">
    <source>
        <dbReference type="ARBA" id="ARBA00023125"/>
    </source>
</evidence>
<accession>A0A7X9LDJ3</accession>
<protein>
    <submittedName>
        <fullName evidence="4">TetR/AcrR family transcriptional regulator</fullName>
    </submittedName>
</protein>
<sequence>MSQVRQTQSKAKIKAAFIALLEKKTLSEISISDITRLAGINRGTFYLHYLDKNDLADSITQEVTQRFAAIFTNNSFADQDSITKALYNVKQDYESFFKIVSHLSFIDFPKKVRNFLEQVIHSSPSSVKKIMDSMQLPEIYAVSSLCAAIESIVVLWIKNGVRESPEEIASMITKIDHVFGIY</sequence>
<dbReference type="Pfam" id="PF00440">
    <property type="entry name" value="TetR_N"/>
    <property type="match status" value="1"/>
</dbReference>
<reference evidence="4 5" key="1">
    <citation type="submission" date="2020-04" db="EMBL/GenBank/DDBJ databases">
        <title>MicrobeNet Type strains.</title>
        <authorList>
            <person name="Nicholson A.C."/>
        </authorList>
    </citation>
    <scope>NUCLEOTIDE SEQUENCE [LARGE SCALE GENOMIC DNA]</scope>
    <source>
        <strain evidence="4 5">DSM 22768</strain>
    </source>
</reference>
<organism evidence="4 5">
    <name type="scientific">Streptococcus ratti</name>
    <dbReference type="NCBI Taxonomy" id="1341"/>
    <lineage>
        <taxon>Bacteria</taxon>
        <taxon>Bacillati</taxon>
        <taxon>Bacillota</taxon>
        <taxon>Bacilli</taxon>
        <taxon>Lactobacillales</taxon>
        <taxon>Streptococcaceae</taxon>
        <taxon>Streptococcus</taxon>
    </lineage>
</organism>
<evidence type="ECO:0000313" key="4">
    <source>
        <dbReference type="EMBL" id="NMD49260.1"/>
    </source>
</evidence>
<dbReference type="Proteomes" id="UP000532121">
    <property type="component" value="Unassembled WGS sequence"/>
</dbReference>
<comment type="caution">
    <text evidence="4">The sequence shown here is derived from an EMBL/GenBank/DDBJ whole genome shotgun (WGS) entry which is preliminary data.</text>
</comment>
<dbReference type="Pfam" id="PF14278">
    <property type="entry name" value="TetR_C_8"/>
    <property type="match status" value="1"/>
</dbReference>
<dbReference type="PROSITE" id="PS50977">
    <property type="entry name" value="HTH_TETR_2"/>
    <property type="match status" value="1"/>
</dbReference>
<dbReference type="SUPFAM" id="SSF46689">
    <property type="entry name" value="Homeodomain-like"/>
    <property type="match status" value="1"/>
</dbReference>
<dbReference type="InterPro" id="IPR001647">
    <property type="entry name" value="HTH_TetR"/>
</dbReference>
<feature type="DNA-binding region" description="H-T-H motif" evidence="2">
    <location>
        <begin position="30"/>
        <end position="49"/>
    </location>
</feature>
<proteinExistence type="predicted"/>
<keyword evidence="1 2" id="KW-0238">DNA-binding</keyword>
<name>A0A7X9LDJ3_STRRT</name>
<dbReference type="RefSeq" id="WP_003088909.1">
    <property type="nucleotide sequence ID" value="NZ_CP043405.1"/>
</dbReference>
<gene>
    <name evidence="4" type="ORF">HHO37_06175</name>
</gene>
<dbReference type="InterPro" id="IPR009057">
    <property type="entry name" value="Homeodomain-like_sf"/>
</dbReference>
<dbReference type="AlphaFoldDB" id="A0A7X9LDJ3"/>
<dbReference type="InterPro" id="IPR039532">
    <property type="entry name" value="TetR_C_Firmicutes"/>
</dbReference>
<dbReference type="GO" id="GO:0003677">
    <property type="term" value="F:DNA binding"/>
    <property type="evidence" value="ECO:0007669"/>
    <property type="project" value="UniProtKB-UniRule"/>
</dbReference>
<evidence type="ECO:0000313" key="5">
    <source>
        <dbReference type="Proteomes" id="UP000532121"/>
    </source>
</evidence>
<dbReference type="InterPro" id="IPR050624">
    <property type="entry name" value="HTH-type_Tx_Regulator"/>
</dbReference>
<feature type="domain" description="HTH tetR-type" evidence="3">
    <location>
        <begin position="7"/>
        <end position="67"/>
    </location>
</feature>
<dbReference type="Gene3D" id="1.10.357.10">
    <property type="entry name" value="Tetracycline Repressor, domain 2"/>
    <property type="match status" value="1"/>
</dbReference>
<dbReference type="EMBL" id="JABASA010000010">
    <property type="protein sequence ID" value="NMD49260.1"/>
    <property type="molecule type" value="Genomic_DNA"/>
</dbReference>
<dbReference type="PANTHER" id="PTHR43479:SF7">
    <property type="entry name" value="TETR-FAMILY TRANSCRIPTIONAL REGULATOR"/>
    <property type="match status" value="1"/>
</dbReference>
<dbReference type="PANTHER" id="PTHR43479">
    <property type="entry name" value="ACREF/ENVCD OPERON REPRESSOR-RELATED"/>
    <property type="match status" value="1"/>
</dbReference>
<evidence type="ECO:0000259" key="3">
    <source>
        <dbReference type="PROSITE" id="PS50977"/>
    </source>
</evidence>
<evidence type="ECO:0000256" key="2">
    <source>
        <dbReference type="PROSITE-ProRule" id="PRU00335"/>
    </source>
</evidence>